<evidence type="ECO:0000313" key="5">
    <source>
        <dbReference type="Proteomes" id="UP000037397"/>
    </source>
</evidence>
<dbReference type="EMBL" id="LAIR01000002">
    <property type="protein sequence ID" value="KNX36495.1"/>
    <property type="molecule type" value="Genomic_DNA"/>
</dbReference>
<dbReference type="PANTHER" id="PTHR35788">
    <property type="entry name" value="EXPORTED PROTEIN-RELATED"/>
    <property type="match status" value="1"/>
</dbReference>
<dbReference type="Pfam" id="PF12229">
    <property type="entry name" value="PG_binding_4"/>
    <property type="match status" value="1"/>
</dbReference>
<dbReference type="Pfam" id="PF04294">
    <property type="entry name" value="VanW"/>
    <property type="match status" value="1"/>
</dbReference>
<protein>
    <recommendedName>
        <fullName evidence="3">YoaR-like putative peptidoglycan binding domain-containing protein</fullName>
    </recommendedName>
</protein>
<reference evidence="5" key="1">
    <citation type="submission" date="2015-03" db="EMBL/GenBank/DDBJ databases">
        <title>Luteipulveratus halotolerans sp. nov., a novel actinobacterium (Dermacoccaceae) from Sarawak, Malaysia.</title>
        <authorList>
            <person name="Juboi H."/>
            <person name="Basik A."/>
            <person name="Shamsul S.S."/>
            <person name="Arnold P."/>
            <person name="Schmitt E.K."/>
            <person name="Sanglier J.-J."/>
            <person name="Yeo T."/>
        </authorList>
    </citation>
    <scope>NUCLEOTIDE SEQUENCE [LARGE SCALE GENOMIC DNA]</scope>
    <source>
        <strain evidence="5">C296001</strain>
    </source>
</reference>
<dbReference type="InterPro" id="IPR052913">
    <property type="entry name" value="Glycopeptide_resist_protein"/>
</dbReference>
<dbReference type="PANTHER" id="PTHR35788:SF1">
    <property type="entry name" value="EXPORTED PROTEIN"/>
    <property type="match status" value="1"/>
</dbReference>
<evidence type="ECO:0000256" key="2">
    <source>
        <dbReference type="SAM" id="Phobius"/>
    </source>
</evidence>
<feature type="transmembrane region" description="Helical" evidence="2">
    <location>
        <begin position="344"/>
        <end position="365"/>
    </location>
</feature>
<dbReference type="STRING" id="1631356.VV01_03940"/>
<feature type="compositionally biased region" description="Pro residues" evidence="1">
    <location>
        <begin position="262"/>
        <end position="271"/>
    </location>
</feature>
<accession>A0A0L6CFZ0</accession>
<feature type="compositionally biased region" description="Acidic residues" evidence="1">
    <location>
        <begin position="224"/>
        <end position="237"/>
    </location>
</feature>
<dbReference type="AlphaFoldDB" id="A0A0L6CFZ0"/>
<evidence type="ECO:0000256" key="1">
    <source>
        <dbReference type="SAM" id="MobiDB-lite"/>
    </source>
</evidence>
<feature type="compositionally biased region" description="Acidic residues" evidence="1">
    <location>
        <begin position="59"/>
        <end position="138"/>
    </location>
</feature>
<dbReference type="PATRIC" id="fig|1631356.3.peg.720"/>
<dbReference type="Proteomes" id="UP000037397">
    <property type="component" value="Unassembled WGS sequence"/>
</dbReference>
<proteinExistence type="predicted"/>
<evidence type="ECO:0000259" key="3">
    <source>
        <dbReference type="Pfam" id="PF12229"/>
    </source>
</evidence>
<feature type="compositionally biased region" description="Low complexity" evidence="1">
    <location>
        <begin position="899"/>
        <end position="913"/>
    </location>
</feature>
<keyword evidence="2" id="KW-1133">Transmembrane helix</keyword>
<keyword evidence="2" id="KW-0812">Transmembrane</keyword>
<dbReference type="OrthoDB" id="9813301at2"/>
<evidence type="ECO:0000313" key="4">
    <source>
        <dbReference type="EMBL" id="KNX36495.1"/>
    </source>
</evidence>
<dbReference type="RefSeq" id="WP_050668754.1">
    <property type="nucleotide sequence ID" value="NZ_LAIR01000002.1"/>
</dbReference>
<comment type="caution">
    <text evidence="4">The sequence shown here is derived from an EMBL/GenBank/DDBJ whole genome shotgun (WGS) entry which is preliminary data.</text>
</comment>
<dbReference type="InterPro" id="IPR022029">
    <property type="entry name" value="YoaR-like_PG-bd"/>
</dbReference>
<gene>
    <name evidence="4" type="ORF">VV01_03940</name>
</gene>
<organism evidence="4 5">
    <name type="scientific">Luteipulveratus halotolerans</name>
    <dbReference type="NCBI Taxonomy" id="1631356"/>
    <lineage>
        <taxon>Bacteria</taxon>
        <taxon>Bacillati</taxon>
        <taxon>Actinomycetota</taxon>
        <taxon>Actinomycetes</taxon>
        <taxon>Micrococcales</taxon>
        <taxon>Dermacoccaceae</taxon>
        <taxon>Luteipulveratus</taxon>
    </lineage>
</organism>
<sequence length="913" mass="95103">MSTKDEGTPKAEQPEVEESAAEQAADEQGTPQDTASTDESGASEVEPQDADESVRESVEDAADTDAADTDAADTDAADTDAADTDAADTDAADTDAADTDAADTDAADTDAADTDAADTDAADTDAADTDAADTDETVVAEPAVEAESADDSSDAESVEDSSDAESAEDETVVAEPKADAEPVEDETVVAERTPTPEPEDASEARTQPVDIRKDGAPEQPTSAPDDEVVEEPADDDATVVGAAPLPAPAKPPRTEQVSATPPARPEPTPAPEPERVARPEQPAAGPDPDATQAHPIGHRPVAAGAAAPAYDLDDLADDQAEGTTARPATAPSPKPARDDLLRNIWLRVGVLAFVLIGAYVALALWEGDRISSGTTVAGVEVGGLSKADATAKLNAEATRLAAQPVSVTVGEDRVQLQPASAGLALDVPKSLDGLGGRGFGPGRVFGYFTGGEDRAGVVKTDSAKVAEAVDKAAAPLLTSAPVDGSVKFEDGEVEVVRSKPGQGIDSDAVAAQISKGWPGKRQYSAPIGEREGRLKNAEIDRFVSTFAYKAMSGDITVTDGSAEASLSPKQMSAYLSVKNDRGRLTPVLDTEKLVDKIAESEPKFDKPARNARIELTGGQPKITPAQDGSQIDRAKVGPAVLAALTSESRTATVPTSPVKAKITTEQVKSVNTTTAISEFRSRFPGGESNAARTKNIKVALSILNGQVVAPGEQFSLVNALGGEMTAEQGYVDAPTIQGGRERPAMGGGVSQVSTTVYNTAFFAGVQLDEHKPHSFWIKRYPMGREATLWIPSLDNKWTNDTGAPILIQAGTEGNEVVMRFYGKKAFTVTTTTGKPRNKTQPKKVYDEHPECIEVSPNPGFTVDVFRTVKKGSEVVKNEKITTTYKAADDIVCGKAPAGSSTKPPSKSTEPPQD</sequence>
<feature type="domain" description="YoaR-like putative peptidoglycan binding" evidence="3">
    <location>
        <begin position="576"/>
        <end position="649"/>
    </location>
</feature>
<feature type="region of interest" description="Disordered" evidence="1">
    <location>
        <begin position="1"/>
        <end position="296"/>
    </location>
</feature>
<feature type="compositionally biased region" description="Basic and acidic residues" evidence="1">
    <location>
        <begin position="1"/>
        <end position="13"/>
    </location>
</feature>
<feature type="region of interest" description="Disordered" evidence="1">
    <location>
        <begin position="891"/>
        <end position="913"/>
    </location>
</feature>
<keyword evidence="5" id="KW-1185">Reference proteome</keyword>
<name>A0A0L6CFZ0_9MICO</name>
<feature type="compositionally biased region" description="Acidic residues" evidence="1">
    <location>
        <begin position="147"/>
        <end position="172"/>
    </location>
</feature>
<dbReference type="InterPro" id="IPR007391">
    <property type="entry name" value="Vancomycin_resist_VanW"/>
</dbReference>
<feature type="compositionally biased region" description="Polar residues" evidence="1">
    <location>
        <begin position="29"/>
        <end position="40"/>
    </location>
</feature>
<keyword evidence="2" id="KW-0472">Membrane</keyword>